<sequence>MKSFVKFLACMLAVALVFTACGGGAGTAAGGKSPVKNGTYVDKVIYSVSTDQTVALKDVIEGKVDLMFTSVPPVLLSGLSDEDRDKIDVYPVPTGYWSLLFNPIPNKAPYVWKTEAGEEMFNPVAIKEVRYAFNWLINRKKLVDELLLGEGSPMYTPCTVGLPGAYRYNILASKFGITETGDEQKAVNMIENAMQKASQLAENKGKLVKENGKWMYKGKPVTIKSIMRVDDPTGRLPAARYIHAQIEKAGLTVEGFERDRKTAGSLVYGGNPANYDWTMYLEGWGSGGFYVTWETPLCQMYSPFYGYMPGGGEAEFWNYSNEKLDVLGKKAAYGQYLTAEEFFSETTDMCAIGMGEAVRVYVVSQNDLYVANRGRFNSRLFYGTSDGFNGWTVRCADVKPDTDGPYKGKRVLRVLQYSAQGSLFMSEWDPVGGQGFSDAYSTAFFNAVTDRASFDNPAVGRLEFAMSTVDVANTKFAPKFVPTGNKTEEGDDELAMGGDIPVPAEAVMYDTASKKWVPAESGQSVATVATGKLVDGYYWHHGEPVDLNDVRYAFAFAYEWAIQDGEGDLYYDAPLSSVTLPSLKTTKGIVFNKDGSITTYSNYFHAPIPRDTAITVGGLSVKAANPGRRTNVPWEIYEALAEMVVHGSKSGTVYNFAKDGGERGVEANVKNPDCLADIKAKLEDFVASKHIPVSLKDFINEDYAIKRYKASIAFIEKYGNAYITTGPLMFEKIDPVTSSVVLANFDKYPYKSDYFPNMFRTDLTEIQYVKAPVAPSADKDAVFEVTVSKYAYPEVERVPLDKGKVEGRLQLPSGGEKTYDAKAIGDGKFTITVPASDLAGLEKGVEYIMVVLTSISDEPPSANSVSFTILK</sequence>
<proteinExistence type="inferred from homology"/>
<keyword evidence="3 4" id="KW-0732">Signal</keyword>
<comment type="caution">
    <text evidence="6">The sequence shown here is derived from an EMBL/GenBank/DDBJ whole genome shotgun (WGS) entry which is preliminary data.</text>
</comment>
<gene>
    <name evidence="6" type="ORF">HMPREF9726_02433</name>
</gene>
<dbReference type="Proteomes" id="UP000011705">
    <property type="component" value="Chromosome"/>
</dbReference>
<feature type="chain" id="PRO_5002393548" description="Solute-binding protein family 5 domain-containing protein" evidence="4">
    <location>
        <begin position="23"/>
        <end position="871"/>
    </location>
</feature>
<dbReference type="PANTHER" id="PTHR30290:SF9">
    <property type="entry name" value="OLIGOPEPTIDE-BINDING PROTEIN APPA"/>
    <property type="match status" value="1"/>
</dbReference>
<dbReference type="InterPro" id="IPR039424">
    <property type="entry name" value="SBP_5"/>
</dbReference>
<evidence type="ECO:0000256" key="2">
    <source>
        <dbReference type="ARBA" id="ARBA00022448"/>
    </source>
</evidence>
<evidence type="ECO:0000259" key="5">
    <source>
        <dbReference type="Pfam" id="PF00496"/>
    </source>
</evidence>
<dbReference type="InterPro" id="IPR000914">
    <property type="entry name" value="SBP_5_dom"/>
</dbReference>
<dbReference type="GO" id="GO:1904680">
    <property type="term" value="F:peptide transmembrane transporter activity"/>
    <property type="evidence" value="ECO:0007669"/>
    <property type="project" value="TreeGrafter"/>
</dbReference>
<evidence type="ECO:0000256" key="3">
    <source>
        <dbReference type="ARBA" id="ARBA00022729"/>
    </source>
</evidence>
<keyword evidence="2" id="KW-0813">Transport</keyword>
<protein>
    <recommendedName>
        <fullName evidence="5">Solute-binding protein family 5 domain-containing protein</fullName>
    </recommendedName>
</protein>
<evidence type="ECO:0000256" key="4">
    <source>
        <dbReference type="SAM" id="SignalP"/>
    </source>
</evidence>
<organism evidence="6">
    <name type="scientific">Treponema denticola H-22</name>
    <dbReference type="NCBI Taxonomy" id="999432"/>
    <lineage>
        <taxon>Bacteria</taxon>
        <taxon>Pseudomonadati</taxon>
        <taxon>Spirochaetota</taxon>
        <taxon>Spirochaetia</taxon>
        <taxon>Spirochaetales</taxon>
        <taxon>Treponemataceae</taxon>
        <taxon>Treponema</taxon>
    </lineage>
</organism>
<feature type="signal peptide" evidence="4">
    <location>
        <begin position="1"/>
        <end position="22"/>
    </location>
</feature>
<dbReference type="HOGENOM" id="CLU_010991_1_0_12"/>
<dbReference type="EMBL" id="AGDV01000021">
    <property type="protein sequence ID" value="EMB30748.1"/>
    <property type="molecule type" value="Genomic_DNA"/>
</dbReference>
<comment type="similarity">
    <text evidence="1">Belongs to the bacterial solute-binding protein 5 family.</text>
</comment>
<dbReference type="RefSeq" id="WP_002685952.1">
    <property type="nucleotide sequence ID" value="NZ_CM001795.1"/>
</dbReference>
<dbReference type="GO" id="GO:0015833">
    <property type="term" value="P:peptide transport"/>
    <property type="evidence" value="ECO:0007669"/>
    <property type="project" value="TreeGrafter"/>
</dbReference>
<name>A0A0E2E223_TREDN</name>
<dbReference type="AlphaFoldDB" id="A0A0E2E223"/>
<feature type="domain" description="Solute-binding protein family 5" evidence="5">
    <location>
        <begin position="39"/>
        <end position="287"/>
    </location>
</feature>
<dbReference type="SUPFAM" id="SSF53850">
    <property type="entry name" value="Periplasmic binding protein-like II"/>
    <property type="match status" value="1"/>
</dbReference>
<dbReference type="Gene3D" id="3.40.190.10">
    <property type="entry name" value="Periplasmic binding protein-like II"/>
    <property type="match status" value="1"/>
</dbReference>
<dbReference type="Gene3D" id="3.10.105.10">
    <property type="entry name" value="Dipeptide-binding Protein, Domain 3"/>
    <property type="match status" value="1"/>
</dbReference>
<evidence type="ECO:0000256" key="1">
    <source>
        <dbReference type="ARBA" id="ARBA00005695"/>
    </source>
</evidence>
<reference evidence="6" key="1">
    <citation type="submission" date="2012-01" db="EMBL/GenBank/DDBJ databases">
        <title>The Genome Sequence of Treponema denticola H-22.</title>
        <authorList>
            <consortium name="The Broad Institute Genome Sequencing Platform"/>
            <person name="Earl A."/>
            <person name="Ward D."/>
            <person name="Feldgarden M."/>
            <person name="Gevers D."/>
            <person name="Blanton J.M."/>
            <person name="Fenno C.J."/>
            <person name="Baranova O.V."/>
            <person name="Mathney J."/>
            <person name="Dewhirst F.E."/>
            <person name="Izard J."/>
            <person name="Young S.K."/>
            <person name="Zeng Q."/>
            <person name="Gargeya S."/>
            <person name="Fitzgerald M."/>
            <person name="Haas B."/>
            <person name="Abouelleil A."/>
            <person name="Alvarado L."/>
            <person name="Arachchi H.M."/>
            <person name="Berlin A."/>
            <person name="Chapman S.B."/>
            <person name="Gearin G."/>
            <person name="Goldberg J."/>
            <person name="Griggs A."/>
            <person name="Gujja S."/>
            <person name="Hansen M."/>
            <person name="Heiman D."/>
            <person name="Howarth C."/>
            <person name="Larimer J."/>
            <person name="Lui A."/>
            <person name="MacDonald P.J.P."/>
            <person name="McCowen C."/>
            <person name="Montmayeur A."/>
            <person name="Murphy C."/>
            <person name="Neiman D."/>
            <person name="Pearson M."/>
            <person name="Priest M."/>
            <person name="Roberts A."/>
            <person name="Saif S."/>
            <person name="Shea T."/>
            <person name="Sisk P."/>
            <person name="Stolte C."/>
            <person name="Sykes S."/>
            <person name="Wortman J."/>
            <person name="Nusbaum C."/>
            <person name="Birren B."/>
        </authorList>
    </citation>
    <scope>NUCLEOTIDE SEQUENCE [LARGE SCALE GENOMIC DNA]</scope>
    <source>
        <strain evidence="6">H-22</strain>
    </source>
</reference>
<dbReference type="Pfam" id="PF00496">
    <property type="entry name" value="SBP_bac_5"/>
    <property type="match status" value="1"/>
</dbReference>
<evidence type="ECO:0000313" key="6">
    <source>
        <dbReference type="EMBL" id="EMB30748.1"/>
    </source>
</evidence>
<accession>A0A0E2E223</accession>
<dbReference type="PROSITE" id="PS51257">
    <property type="entry name" value="PROKAR_LIPOPROTEIN"/>
    <property type="match status" value="1"/>
</dbReference>
<dbReference type="PANTHER" id="PTHR30290">
    <property type="entry name" value="PERIPLASMIC BINDING COMPONENT OF ABC TRANSPORTER"/>
    <property type="match status" value="1"/>
</dbReference>
<dbReference type="PATRIC" id="fig|999432.5.peg.2528"/>